<name>A0A7R9QXB2_9ACAR</name>
<keyword evidence="3" id="KW-1185">Reference proteome</keyword>
<evidence type="ECO:0000256" key="1">
    <source>
        <dbReference type="ARBA" id="ARBA00022679"/>
    </source>
</evidence>
<evidence type="ECO:0000313" key="3">
    <source>
        <dbReference type="Proteomes" id="UP000728032"/>
    </source>
</evidence>
<dbReference type="PANTHER" id="PTHR48050:SF13">
    <property type="entry name" value="STEROL 3-BETA-GLUCOSYLTRANSFERASE UGT80A2"/>
    <property type="match status" value="1"/>
</dbReference>
<dbReference type="PANTHER" id="PTHR48050">
    <property type="entry name" value="STEROL 3-BETA-GLUCOSYLTRANSFERASE"/>
    <property type="match status" value="1"/>
</dbReference>
<evidence type="ECO:0008006" key="4">
    <source>
        <dbReference type="Google" id="ProtNLM"/>
    </source>
</evidence>
<dbReference type="InterPro" id="IPR002213">
    <property type="entry name" value="UDP_glucos_trans"/>
</dbReference>
<dbReference type="EMBL" id="OC940342">
    <property type="protein sequence ID" value="CAD7661911.1"/>
    <property type="molecule type" value="Genomic_DNA"/>
</dbReference>
<dbReference type="InterPro" id="IPR050426">
    <property type="entry name" value="Glycosyltransferase_28"/>
</dbReference>
<gene>
    <name evidence="2" type="ORF">ONB1V03_LOCUS18471</name>
</gene>
<dbReference type="EMBL" id="CAJPVJ010025517">
    <property type="protein sequence ID" value="CAG2179047.1"/>
    <property type="molecule type" value="Genomic_DNA"/>
</dbReference>
<dbReference type="CDD" id="cd03784">
    <property type="entry name" value="GT1_Gtf-like"/>
    <property type="match status" value="1"/>
</dbReference>
<protein>
    <recommendedName>
        <fullName evidence="4">UDP-glycosyltransferase</fullName>
    </recommendedName>
</protein>
<sequence length="386" mass="43548">MTKTYTIGFVPLDAFGHMNACIGLAQTLKNFGHNCVFIVNQTWRDLIISLGFDIQVYVEDHKVGVNGIEVWVKFMRELGYTLKLSPFEKIRAFEAPGWPTFTNDVKGFNDNIKQIIDLIKPDALVTDTFVCIPAVVSAGVPWIDLISCNPLFYWTDDRLPPGGSGYPTNGDKKLWEEFRKESIDAYESEWSPYNEWIQSVGAPPLQHSGKFSNPSPFLNLYLCPQELDYNDIAPKDPSIWLNIDSMIRSDIEKQSNSFEIPEELQQKPGKLIYLSMGTLCCCEVSLMKRLVSLLSESKHKFIVSKGPLADEYELADNMWGAKSLPQLQVLQVVDLVLTHGGNNTVTESLYFGKPMIVLPVFTDQFDNAQRIVEKGLGVRLDPFLCS</sequence>
<reference evidence="2" key="1">
    <citation type="submission" date="2020-11" db="EMBL/GenBank/DDBJ databases">
        <authorList>
            <person name="Tran Van P."/>
        </authorList>
    </citation>
    <scope>NUCLEOTIDE SEQUENCE</scope>
</reference>
<dbReference type="SUPFAM" id="SSF53756">
    <property type="entry name" value="UDP-Glycosyltransferase/glycogen phosphorylase"/>
    <property type="match status" value="1"/>
</dbReference>
<dbReference type="Pfam" id="PF00201">
    <property type="entry name" value="UDPGT"/>
    <property type="match status" value="1"/>
</dbReference>
<feature type="non-terminal residue" evidence="2">
    <location>
        <position position="1"/>
    </location>
</feature>
<keyword evidence="1" id="KW-0808">Transferase</keyword>
<dbReference type="GO" id="GO:0008194">
    <property type="term" value="F:UDP-glycosyltransferase activity"/>
    <property type="evidence" value="ECO:0007669"/>
    <property type="project" value="InterPro"/>
</dbReference>
<accession>A0A7R9QXB2</accession>
<dbReference type="OrthoDB" id="5835829at2759"/>
<evidence type="ECO:0000313" key="2">
    <source>
        <dbReference type="EMBL" id="CAD7661911.1"/>
    </source>
</evidence>
<proteinExistence type="predicted"/>
<dbReference type="Proteomes" id="UP000728032">
    <property type="component" value="Unassembled WGS sequence"/>
</dbReference>
<dbReference type="Gene3D" id="3.40.50.2000">
    <property type="entry name" value="Glycogen Phosphorylase B"/>
    <property type="match status" value="2"/>
</dbReference>
<dbReference type="AlphaFoldDB" id="A0A7R9QXB2"/>
<organism evidence="2">
    <name type="scientific">Oppiella nova</name>
    <dbReference type="NCBI Taxonomy" id="334625"/>
    <lineage>
        <taxon>Eukaryota</taxon>
        <taxon>Metazoa</taxon>
        <taxon>Ecdysozoa</taxon>
        <taxon>Arthropoda</taxon>
        <taxon>Chelicerata</taxon>
        <taxon>Arachnida</taxon>
        <taxon>Acari</taxon>
        <taxon>Acariformes</taxon>
        <taxon>Sarcoptiformes</taxon>
        <taxon>Oribatida</taxon>
        <taxon>Brachypylina</taxon>
        <taxon>Oppioidea</taxon>
        <taxon>Oppiidae</taxon>
        <taxon>Oppiella</taxon>
    </lineage>
</organism>